<gene>
    <name evidence="13" type="ORF">FHS56_001651</name>
</gene>
<dbReference type="RefSeq" id="WP_166919519.1">
    <property type="nucleotide sequence ID" value="NZ_JAASRN010000002.1"/>
</dbReference>
<accession>A0A846MR52</accession>
<dbReference type="EC" id="2.1.1.193" evidence="10"/>
<feature type="domain" description="Ribosomal RNA small subunit methyltransferase E PUA-like" evidence="12">
    <location>
        <begin position="13"/>
        <end position="50"/>
    </location>
</feature>
<comment type="similarity">
    <text evidence="2 10">Belongs to the RNA methyltransferase RsmE family.</text>
</comment>
<organism evidence="13 14">
    <name type="scientific">Thermonema lapsum</name>
    <dbReference type="NCBI Taxonomy" id="28195"/>
    <lineage>
        <taxon>Bacteria</taxon>
        <taxon>Pseudomonadati</taxon>
        <taxon>Bacteroidota</taxon>
        <taxon>Cytophagia</taxon>
        <taxon>Cytophagales</taxon>
        <taxon>Thermonemataceae</taxon>
        <taxon>Thermonema</taxon>
    </lineage>
</organism>
<dbReference type="CDD" id="cd18084">
    <property type="entry name" value="RsmE-like"/>
    <property type="match status" value="1"/>
</dbReference>
<evidence type="ECO:0000259" key="12">
    <source>
        <dbReference type="Pfam" id="PF20260"/>
    </source>
</evidence>
<comment type="subcellular location">
    <subcellularLocation>
        <location evidence="1 10">Cytoplasm</location>
    </subcellularLocation>
</comment>
<dbReference type="InterPro" id="IPR046887">
    <property type="entry name" value="RsmE_PUA-like"/>
</dbReference>
<comment type="function">
    <text evidence="8 10">Specifically methylates the N3 position of the uracil ring of uridine 1498 (m3U1498) in 16S rRNA. Acts on the fully assembled 30S ribosomal subunit.</text>
</comment>
<keyword evidence="7 10" id="KW-0949">S-adenosyl-L-methionine</keyword>
<keyword evidence="4 10" id="KW-0698">rRNA processing</keyword>
<evidence type="ECO:0000256" key="9">
    <source>
        <dbReference type="ARBA" id="ARBA00047944"/>
    </source>
</evidence>
<dbReference type="PANTHER" id="PTHR30027:SF3">
    <property type="entry name" value="16S RRNA (URACIL(1498)-N(3))-METHYLTRANSFERASE"/>
    <property type="match status" value="1"/>
</dbReference>
<dbReference type="InterPro" id="IPR029028">
    <property type="entry name" value="Alpha/beta_knot_MTases"/>
</dbReference>
<dbReference type="InterPro" id="IPR046886">
    <property type="entry name" value="RsmE_MTase_dom"/>
</dbReference>
<dbReference type="PIRSF" id="PIRSF015601">
    <property type="entry name" value="MTase_slr0722"/>
    <property type="match status" value="1"/>
</dbReference>
<comment type="caution">
    <text evidence="13">The sequence shown here is derived from an EMBL/GenBank/DDBJ whole genome shotgun (WGS) entry which is preliminary data.</text>
</comment>
<evidence type="ECO:0000256" key="10">
    <source>
        <dbReference type="PIRNR" id="PIRNR015601"/>
    </source>
</evidence>
<dbReference type="SUPFAM" id="SSF75217">
    <property type="entry name" value="alpha/beta knot"/>
    <property type="match status" value="1"/>
</dbReference>
<evidence type="ECO:0000256" key="1">
    <source>
        <dbReference type="ARBA" id="ARBA00004496"/>
    </source>
</evidence>
<evidence type="ECO:0000256" key="5">
    <source>
        <dbReference type="ARBA" id="ARBA00022603"/>
    </source>
</evidence>
<dbReference type="InterPro" id="IPR015947">
    <property type="entry name" value="PUA-like_sf"/>
</dbReference>
<evidence type="ECO:0000313" key="13">
    <source>
        <dbReference type="EMBL" id="NIK74138.1"/>
    </source>
</evidence>
<evidence type="ECO:0000256" key="2">
    <source>
        <dbReference type="ARBA" id="ARBA00005528"/>
    </source>
</evidence>
<keyword evidence="6 10" id="KW-0808">Transferase</keyword>
<evidence type="ECO:0000256" key="4">
    <source>
        <dbReference type="ARBA" id="ARBA00022552"/>
    </source>
</evidence>
<dbReference type="Gene3D" id="3.40.1280.10">
    <property type="match status" value="1"/>
</dbReference>
<dbReference type="NCBIfam" id="TIGR00046">
    <property type="entry name" value="RsmE family RNA methyltransferase"/>
    <property type="match status" value="1"/>
</dbReference>
<dbReference type="GO" id="GO:0005737">
    <property type="term" value="C:cytoplasm"/>
    <property type="evidence" value="ECO:0007669"/>
    <property type="project" value="UniProtKB-SubCell"/>
</dbReference>
<dbReference type="EMBL" id="JAASRN010000002">
    <property type="protein sequence ID" value="NIK74138.1"/>
    <property type="molecule type" value="Genomic_DNA"/>
</dbReference>
<name>A0A846MR52_9BACT</name>
<protein>
    <recommendedName>
        <fullName evidence="10">Ribosomal RNA small subunit methyltransferase E</fullName>
        <ecNumber evidence="10">2.1.1.193</ecNumber>
    </recommendedName>
</protein>
<dbReference type="Pfam" id="PF04452">
    <property type="entry name" value="Methyltrans_RNA"/>
    <property type="match status" value="1"/>
</dbReference>
<comment type="catalytic activity">
    <reaction evidence="9 10">
        <text>uridine(1498) in 16S rRNA + S-adenosyl-L-methionine = N(3)-methyluridine(1498) in 16S rRNA + S-adenosyl-L-homocysteine + H(+)</text>
        <dbReference type="Rhea" id="RHEA:42920"/>
        <dbReference type="Rhea" id="RHEA-COMP:10283"/>
        <dbReference type="Rhea" id="RHEA-COMP:10284"/>
        <dbReference type="ChEBI" id="CHEBI:15378"/>
        <dbReference type="ChEBI" id="CHEBI:57856"/>
        <dbReference type="ChEBI" id="CHEBI:59789"/>
        <dbReference type="ChEBI" id="CHEBI:65315"/>
        <dbReference type="ChEBI" id="CHEBI:74502"/>
        <dbReference type="EC" id="2.1.1.193"/>
    </reaction>
</comment>
<dbReference type="PANTHER" id="PTHR30027">
    <property type="entry name" value="RIBOSOMAL RNA SMALL SUBUNIT METHYLTRANSFERASE E"/>
    <property type="match status" value="1"/>
</dbReference>
<evidence type="ECO:0000313" key="14">
    <source>
        <dbReference type="Proteomes" id="UP000537126"/>
    </source>
</evidence>
<dbReference type="Pfam" id="PF20260">
    <property type="entry name" value="PUA_4"/>
    <property type="match status" value="1"/>
</dbReference>
<feature type="domain" description="Ribosomal RNA small subunit methyltransferase E methyltransferase" evidence="11">
    <location>
        <begin position="68"/>
        <end position="223"/>
    </location>
</feature>
<evidence type="ECO:0000256" key="6">
    <source>
        <dbReference type="ARBA" id="ARBA00022679"/>
    </source>
</evidence>
<dbReference type="SUPFAM" id="SSF88697">
    <property type="entry name" value="PUA domain-like"/>
    <property type="match status" value="1"/>
</dbReference>
<dbReference type="AlphaFoldDB" id="A0A846MR52"/>
<dbReference type="GO" id="GO:0070475">
    <property type="term" value="P:rRNA base methylation"/>
    <property type="evidence" value="ECO:0007669"/>
    <property type="project" value="TreeGrafter"/>
</dbReference>
<keyword evidence="5 10" id="KW-0489">Methyltransferase</keyword>
<reference evidence="13 14" key="1">
    <citation type="submission" date="2020-03" db="EMBL/GenBank/DDBJ databases">
        <title>Genomic Encyclopedia of Type Strains, Phase IV (KMG-IV): sequencing the most valuable type-strain genomes for metagenomic binning, comparative biology and taxonomic classification.</title>
        <authorList>
            <person name="Goeker M."/>
        </authorList>
    </citation>
    <scope>NUCLEOTIDE SEQUENCE [LARGE SCALE GENOMIC DNA]</scope>
    <source>
        <strain evidence="13 14">DSM 5718</strain>
    </source>
</reference>
<dbReference type="GO" id="GO:0070042">
    <property type="term" value="F:rRNA (uridine-N3-)-methyltransferase activity"/>
    <property type="evidence" value="ECO:0007669"/>
    <property type="project" value="TreeGrafter"/>
</dbReference>
<evidence type="ECO:0000256" key="8">
    <source>
        <dbReference type="ARBA" id="ARBA00025699"/>
    </source>
</evidence>
<evidence type="ECO:0000256" key="3">
    <source>
        <dbReference type="ARBA" id="ARBA00022490"/>
    </source>
</evidence>
<dbReference type="InterPro" id="IPR006700">
    <property type="entry name" value="RsmE"/>
</dbReference>
<keyword evidence="14" id="KW-1185">Reference proteome</keyword>
<keyword evidence="3 10" id="KW-0963">Cytoplasm</keyword>
<dbReference type="Proteomes" id="UP000537126">
    <property type="component" value="Unassembled WGS sequence"/>
</dbReference>
<evidence type="ECO:0000256" key="7">
    <source>
        <dbReference type="ARBA" id="ARBA00022691"/>
    </source>
</evidence>
<sequence length="228" mass="26163">MHLFYIEEEQLSRDEWQHLRAVRLRPGDFFYLTDGKGYKAKAELLHIDKKDEGSYRIVEAEQLPPPAYAIHLMVAPTKNHDRLEWLVEKATEIGVSSITPVICRYSERGKVRTDRLERLAIQAMKQSLKFYKPIIHETLEFTEAICRPPVGQRFIAHLQDEQTPLLLHSIRKGQSYEIFIGPEGDFSEDEIKLALENHSLAVSLGESRLRTETAGIAACLIVQIAQQL</sequence>
<evidence type="ECO:0000259" key="11">
    <source>
        <dbReference type="Pfam" id="PF04452"/>
    </source>
</evidence>
<dbReference type="InterPro" id="IPR029026">
    <property type="entry name" value="tRNA_m1G_MTases_N"/>
</dbReference>
<proteinExistence type="inferred from homology"/>